<comment type="caution">
    <text evidence="1">The sequence shown here is derived from an EMBL/GenBank/DDBJ whole genome shotgun (WGS) entry which is preliminary data.</text>
</comment>
<proteinExistence type="predicted"/>
<evidence type="ECO:0000313" key="2">
    <source>
        <dbReference type="Proteomes" id="UP001586593"/>
    </source>
</evidence>
<protein>
    <submittedName>
        <fullName evidence="1">Uncharacterized protein</fullName>
    </submittedName>
</protein>
<accession>A0ABR3V094</accession>
<reference evidence="1 2" key="1">
    <citation type="journal article" date="2024" name="Commun. Biol.">
        <title>Comparative genomic analysis of thermophilic fungi reveals convergent evolutionary adaptations and gene losses.</title>
        <authorList>
            <person name="Steindorff A.S."/>
            <person name="Aguilar-Pontes M.V."/>
            <person name="Robinson A.J."/>
            <person name="Andreopoulos B."/>
            <person name="LaButti K."/>
            <person name="Kuo A."/>
            <person name="Mondo S."/>
            <person name="Riley R."/>
            <person name="Otillar R."/>
            <person name="Haridas S."/>
            <person name="Lipzen A."/>
            <person name="Grimwood J."/>
            <person name="Schmutz J."/>
            <person name="Clum A."/>
            <person name="Reid I.D."/>
            <person name="Moisan M.C."/>
            <person name="Butler G."/>
            <person name="Nguyen T.T.M."/>
            <person name="Dewar K."/>
            <person name="Conant G."/>
            <person name="Drula E."/>
            <person name="Henrissat B."/>
            <person name="Hansel C."/>
            <person name="Singer S."/>
            <person name="Hutchinson M.I."/>
            <person name="de Vries R.P."/>
            <person name="Natvig D.O."/>
            <person name="Powell A.J."/>
            <person name="Tsang A."/>
            <person name="Grigoriev I.V."/>
        </authorList>
    </citation>
    <scope>NUCLEOTIDE SEQUENCE [LARGE SCALE GENOMIC DNA]</scope>
    <source>
        <strain evidence="1 2">ATCC 24622</strain>
    </source>
</reference>
<sequence length="243" mass="26221">MDVCCAHFRRFDLPSKPRQGGASVPFCDGVDCAQGGWPARGCLRTGSIRESGPARFDLRLDGRGDECRSVCRSQNVPWSCRDGLLVCPDVNRACLDVEPIDTGTVKNGHVYTRPPCTASTRNPTTRIPTTRIPTAITGVVRPLRLVVTDAAAVRETTDRPMALQAAAALVASAAWAAEGAADTRVAILDTRVDILDTAGTMQTAVLGDTVEALLLRDTVEVLLLLRDTVVLLLLRDTWRSCYC</sequence>
<keyword evidence="2" id="KW-1185">Reference proteome</keyword>
<dbReference type="Proteomes" id="UP001586593">
    <property type="component" value="Unassembled WGS sequence"/>
</dbReference>
<name>A0ABR3V094_9PEZI</name>
<organism evidence="1 2">
    <name type="scientific">Phialemonium thermophilum</name>
    <dbReference type="NCBI Taxonomy" id="223376"/>
    <lineage>
        <taxon>Eukaryota</taxon>
        <taxon>Fungi</taxon>
        <taxon>Dikarya</taxon>
        <taxon>Ascomycota</taxon>
        <taxon>Pezizomycotina</taxon>
        <taxon>Sordariomycetes</taxon>
        <taxon>Sordariomycetidae</taxon>
        <taxon>Cephalothecales</taxon>
        <taxon>Cephalothecaceae</taxon>
        <taxon>Phialemonium</taxon>
    </lineage>
</organism>
<gene>
    <name evidence="1" type="ORF">VTK73DRAFT_5930</name>
</gene>
<dbReference type="EMBL" id="JAZHXJ010003319">
    <property type="protein sequence ID" value="KAL1835249.1"/>
    <property type="molecule type" value="Genomic_DNA"/>
</dbReference>
<evidence type="ECO:0000313" key="1">
    <source>
        <dbReference type="EMBL" id="KAL1835249.1"/>
    </source>
</evidence>